<keyword evidence="1" id="KW-0732">Signal</keyword>
<dbReference type="Proteomes" id="UP000760494">
    <property type="component" value="Unassembled WGS sequence"/>
</dbReference>
<reference evidence="2" key="1">
    <citation type="submission" date="2019-05" db="EMBL/GenBank/DDBJ databases">
        <authorList>
            <person name="Piombo E."/>
        </authorList>
    </citation>
    <scope>NUCLEOTIDE SEQUENCE</scope>
    <source>
        <strain evidence="2">C2S</strain>
    </source>
</reference>
<dbReference type="AlphaFoldDB" id="A0A9Q9RW57"/>
<dbReference type="EMBL" id="CABFJX010000390">
    <property type="protein sequence ID" value="VTT77986.1"/>
    <property type="molecule type" value="Genomic_DNA"/>
</dbReference>
<evidence type="ECO:0000256" key="1">
    <source>
        <dbReference type="SAM" id="SignalP"/>
    </source>
</evidence>
<evidence type="ECO:0000313" key="3">
    <source>
        <dbReference type="Proteomes" id="UP000760494"/>
    </source>
</evidence>
<gene>
    <name evidence="2" type="ORF">C2S_10810</name>
</gene>
<organism evidence="2 3">
    <name type="scientific">Fusarium fujikuroi</name>
    <name type="common">Bakanae and foot rot disease fungus</name>
    <name type="synonym">Gibberella fujikuroi</name>
    <dbReference type="NCBI Taxonomy" id="5127"/>
    <lineage>
        <taxon>Eukaryota</taxon>
        <taxon>Fungi</taxon>
        <taxon>Dikarya</taxon>
        <taxon>Ascomycota</taxon>
        <taxon>Pezizomycotina</taxon>
        <taxon>Sordariomycetes</taxon>
        <taxon>Hypocreomycetidae</taxon>
        <taxon>Hypocreales</taxon>
        <taxon>Nectriaceae</taxon>
        <taxon>Fusarium</taxon>
        <taxon>Fusarium fujikuroi species complex</taxon>
    </lineage>
</organism>
<sequence length="237" mass="26918">MSNCTPSLPLIRALLLAALCYQYEGELISALHYFNTAISMFKDIITDLGGEKGIKATLAPGELHDLTLVGWNFSKINVDPDLTSFVLFDYSIKNQISLSFLELDSDVVRSEFGKEAQDRLHQKLRSEMLKARVARLQCSCMALEQLPEMIQSIETLPVPANLTFGNIIYHIDYFESVQLLADTLSWAVSAYKELPEDQRKLLPEPLRLTDRYAGFIVRTLKQSQELSSLERKRLMLL</sequence>
<feature type="chain" id="PRO_5040375337" evidence="1">
    <location>
        <begin position="26"/>
        <end position="237"/>
    </location>
</feature>
<feature type="signal peptide" evidence="1">
    <location>
        <begin position="1"/>
        <end position="25"/>
    </location>
</feature>
<comment type="caution">
    <text evidence="2">The sequence shown here is derived from an EMBL/GenBank/DDBJ whole genome shotgun (WGS) entry which is preliminary data.</text>
</comment>
<proteinExistence type="predicted"/>
<name>A0A9Q9RW57_FUSFU</name>
<accession>A0A9Q9RW57</accession>
<protein>
    <submittedName>
        <fullName evidence="2">Uncharacterized protein</fullName>
    </submittedName>
</protein>
<evidence type="ECO:0000313" key="2">
    <source>
        <dbReference type="EMBL" id="VTT77986.1"/>
    </source>
</evidence>